<organism evidence="2 3">
    <name type="scientific">Seminavis robusta</name>
    <dbReference type="NCBI Taxonomy" id="568900"/>
    <lineage>
        <taxon>Eukaryota</taxon>
        <taxon>Sar</taxon>
        <taxon>Stramenopiles</taxon>
        <taxon>Ochrophyta</taxon>
        <taxon>Bacillariophyta</taxon>
        <taxon>Bacillariophyceae</taxon>
        <taxon>Bacillariophycidae</taxon>
        <taxon>Naviculales</taxon>
        <taxon>Naviculaceae</taxon>
        <taxon>Seminavis</taxon>
    </lineage>
</organism>
<evidence type="ECO:0000313" key="2">
    <source>
        <dbReference type="EMBL" id="CAB9504457.1"/>
    </source>
</evidence>
<reference evidence="2" key="1">
    <citation type="submission" date="2020-06" db="EMBL/GenBank/DDBJ databases">
        <authorList>
            <consortium name="Plant Systems Biology data submission"/>
        </authorList>
    </citation>
    <scope>NUCLEOTIDE SEQUENCE</scope>
    <source>
        <strain evidence="2">D6</strain>
    </source>
</reference>
<proteinExistence type="predicted"/>
<protein>
    <submittedName>
        <fullName evidence="2">Uncharacterized protein</fullName>
    </submittedName>
</protein>
<gene>
    <name evidence="2" type="ORF">SEMRO_198_G083950.1</name>
</gene>
<evidence type="ECO:0000256" key="1">
    <source>
        <dbReference type="SAM" id="MobiDB-lite"/>
    </source>
</evidence>
<dbReference type="Proteomes" id="UP001153069">
    <property type="component" value="Unassembled WGS sequence"/>
</dbReference>
<sequence>MFGRYSIQQFSFMADAINKDTGKEVTFTVNGDLTSFTVRVQNQEETEKVEADQVVPAVAIAQPFTPTEVADAAPPSPTAESLSSQSEYSEELSADDGTDANYGMEQQVDFLTEGLNDSVNILDTTDSSSDYDEVGGFSQEQYFTPLKKVATKKAPKKPAARNQAPVTRKQPGRRGKK</sequence>
<dbReference type="AlphaFoldDB" id="A0A9N8DKQ2"/>
<feature type="region of interest" description="Disordered" evidence="1">
    <location>
        <begin position="66"/>
        <end position="107"/>
    </location>
</feature>
<evidence type="ECO:0000313" key="3">
    <source>
        <dbReference type="Proteomes" id="UP001153069"/>
    </source>
</evidence>
<feature type="compositionally biased region" description="Acidic residues" evidence="1">
    <location>
        <begin position="88"/>
        <end position="98"/>
    </location>
</feature>
<name>A0A9N8DKQ2_9STRA</name>
<accession>A0A9N8DKQ2</accession>
<dbReference type="EMBL" id="CAICTM010000197">
    <property type="protein sequence ID" value="CAB9504457.1"/>
    <property type="molecule type" value="Genomic_DNA"/>
</dbReference>
<feature type="compositionally biased region" description="Basic residues" evidence="1">
    <location>
        <begin position="149"/>
        <end position="159"/>
    </location>
</feature>
<comment type="caution">
    <text evidence="2">The sequence shown here is derived from an EMBL/GenBank/DDBJ whole genome shotgun (WGS) entry which is preliminary data.</text>
</comment>
<feature type="region of interest" description="Disordered" evidence="1">
    <location>
        <begin position="148"/>
        <end position="177"/>
    </location>
</feature>
<keyword evidence="3" id="KW-1185">Reference proteome</keyword>